<dbReference type="EMBL" id="NAFL01000286">
    <property type="protein sequence ID" value="OSJ22018.1"/>
    <property type="molecule type" value="Genomic_DNA"/>
</dbReference>
<evidence type="ECO:0000313" key="1">
    <source>
        <dbReference type="EMBL" id="OSJ22018.1"/>
    </source>
</evidence>
<proteinExistence type="predicted"/>
<dbReference type="Proteomes" id="UP000193335">
    <property type="component" value="Unassembled WGS sequence"/>
</dbReference>
<name>A0A1Y2J7D7_BRAJP</name>
<reference evidence="1 2" key="1">
    <citation type="submission" date="2017-03" db="EMBL/GenBank/DDBJ databases">
        <title>Whole genome sequences of fourteen strains of Bradyrhizobium canariense and one strain of Bradyrhizobium japonicum isolated from Lupinus (Papilionoideae: Genisteae) species in Algeria.</title>
        <authorList>
            <person name="Crovadore J."/>
            <person name="Chekireb D."/>
            <person name="Brachmann A."/>
            <person name="Chablais R."/>
            <person name="Cochard B."/>
            <person name="Lefort F."/>
        </authorList>
    </citation>
    <scope>NUCLEOTIDE SEQUENCE [LARGE SCALE GENOMIC DNA]</scope>
    <source>
        <strain evidence="1 2">UBMA197</strain>
    </source>
</reference>
<accession>A0A1Y2J7D7</accession>
<evidence type="ECO:0000313" key="2">
    <source>
        <dbReference type="Proteomes" id="UP000193335"/>
    </source>
</evidence>
<gene>
    <name evidence="1" type="ORF">BSZ19_46230</name>
</gene>
<protein>
    <submittedName>
        <fullName evidence="1">Uncharacterized protein</fullName>
    </submittedName>
</protein>
<sequence length="61" mass="7018">MRAITSIIRAVGSRRRRSRCWWRRCGIGSEGRGPPPRHCERSEAIQNLSAEVLWIASLRSQ</sequence>
<dbReference type="AlphaFoldDB" id="A0A1Y2J7D7"/>
<organism evidence="1 2">
    <name type="scientific">Bradyrhizobium japonicum</name>
    <dbReference type="NCBI Taxonomy" id="375"/>
    <lineage>
        <taxon>Bacteria</taxon>
        <taxon>Pseudomonadati</taxon>
        <taxon>Pseudomonadota</taxon>
        <taxon>Alphaproteobacteria</taxon>
        <taxon>Hyphomicrobiales</taxon>
        <taxon>Nitrobacteraceae</taxon>
        <taxon>Bradyrhizobium</taxon>
    </lineage>
</organism>
<comment type="caution">
    <text evidence="1">The sequence shown here is derived from an EMBL/GenBank/DDBJ whole genome shotgun (WGS) entry which is preliminary data.</text>
</comment>